<reference evidence="1 2" key="1">
    <citation type="submission" date="2016-11" db="EMBL/GenBank/DDBJ databases">
        <authorList>
            <person name="Jaros S."/>
            <person name="Januszkiewicz K."/>
            <person name="Wedrychowicz H."/>
        </authorList>
    </citation>
    <scope>NUCLEOTIDE SEQUENCE [LARGE SCALE GENOMIC DNA]</scope>
    <source>
        <strain evidence="1 2">DSM 10502</strain>
    </source>
</reference>
<gene>
    <name evidence="1" type="ORF">SAMN02745190_00620</name>
</gene>
<accession>A0A1M4UE10</accession>
<dbReference type="STRING" id="1123243.SAMN02745190_00620"/>
<evidence type="ECO:0000313" key="2">
    <source>
        <dbReference type="Proteomes" id="UP000184404"/>
    </source>
</evidence>
<proteinExistence type="predicted"/>
<sequence>MIEFHHCRVIPSDVDVKNYGILDNLIECGRGVSQALDTLVP</sequence>
<dbReference type="Proteomes" id="UP000184404">
    <property type="component" value="Unassembled WGS sequence"/>
</dbReference>
<protein>
    <submittedName>
        <fullName evidence="1">Uncharacterized protein</fullName>
    </submittedName>
</protein>
<organism evidence="1 2">
    <name type="scientific">Schwartzia succinivorans DSM 10502</name>
    <dbReference type="NCBI Taxonomy" id="1123243"/>
    <lineage>
        <taxon>Bacteria</taxon>
        <taxon>Bacillati</taxon>
        <taxon>Bacillota</taxon>
        <taxon>Negativicutes</taxon>
        <taxon>Selenomonadales</taxon>
        <taxon>Selenomonadaceae</taxon>
        <taxon>Schwartzia</taxon>
    </lineage>
</organism>
<name>A0A1M4UE10_9FIRM</name>
<keyword evidence="2" id="KW-1185">Reference proteome</keyword>
<evidence type="ECO:0000313" key="1">
    <source>
        <dbReference type="EMBL" id="SHE54878.1"/>
    </source>
</evidence>
<dbReference type="AlphaFoldDB" id="A0A1M4UE10"/>
<dbReference type="EMBL" id="FQUG01000003">
    <property type="protein sequence ID" value="SHE54878.1"/>
    <property type="molecule type" value="Genomic_DNA"/>
</dbReference>